<feature type="domain" description="Glycoside hydrolase family 57 N-terminal" evidence="3">
    <location>
        <begin position="9"/>
        <end position="434"/>
    </location>
</feature>
<dbReference type="SUPFAM" id="SSF88713">
    <property type="entry name" value="Glycoside hydrolase/deacetylase"/>
    <property type="match status" value="1"/>
</dbReference>
<dbReference type="AlphaFoldDB" id="A0A3B1B3G1"/>
<dbReference type="PANTHER" id="PTHR36306">
    <property type="entry name" value="ALPHA-AMYLASE-RELATED-RELATED"/>
    <property type="match status" value="1"/>
</dbReference>
<gene>
    <name evidence="4" type="ORF">MNBD_GAMMA24-1368</name>
</gene>
<keyword evidence="2" id="KW-0119">Carbohydrate metabolism</keyword>
<dbReference type="InterPro" id="IPR004300">
    <property type="entry name" value="Glyco_hydro_57_N"/>
</dbReference>
<sequence>MSAKPLKVVLYWHMHQPEYRDLRSGKYHQPWTYLHGIKDYVDMAAHLEAIPEARAVVNFVPILLEQIDDYAQQIKGFLNNSTALSDPLLAALAGPVLPSSQESRLELIRHCLRANAERLIDPFPAYRKLADIALWLPQHPDMMLYVNDQYLADLLVWYHLAWIGETVRREDRRIKQLLEKASGYTLHDRRELLAIMGELLAGITGRYMALAKRGQVELSMTPYAHPIMPLLLDIQSAEEALPDISLPFLQHYPGGEERVRWHLQEGLASFEKYFGIRPVGCWPSEGSVSEASLKLLSEAGFKWTASGESVLRNSLAASDMVPGPDSCIHQRYQLKNQAINCFFRDDGLSDLIGFTYSDWHADDAVANFVHHLEDIANACTDQDGSVVSIILDGENAWEFYPDNGYYFLRALYKGIAEHPRLQLTTFSDCLNDTESVVIPKLVAGSWVYGTFSTWIGDKDKNRAWDMLGEAKRNYDKVMASDQLDEQHRQRAARQLAICEGSDWFWWFGDYNSAESVSDFESLYRMHLSNLYQILGQEPPAYLSEVFAHGSGSPALGGAMRKGQE</sequence>
<evidence type="ECO:0000256" key="2">
    <source>
        <dbReference type="ARBA" id="ARBA00023277"/>
    </source>
</evidence>
<evidence type="ECO:0000313" key="4">
    <source>
        <dbReference type="EMBL" id="VAX12879.1"/>
    </source>
</evidence>
<dbReference type="GO" id="GO:0005975">
    <property type="term" value="P:carbohydrate metabolic process"/>
    <property type="evidence" value="ECO:0007669"/>
    <property type="project" value="InterPro"/>
</dbReference>
<evidence type="ECO:0000256" key="1">
    <source>
        <dbReference type="ARBA" id="ARBA00006821"/>
    </source>
</evidence>
<dbReference type="CDD" id="cd10796">
    <property type="entry name" value="GH57N_APU"/>
    <property type="match status" value="1"/>
</dbReference>
<dbReference type="InterPro" id="IPR052046">
    <property type="entry name" value="GH57_Enzymes"/>
</dbReference>
<reference evidence="4" key="1">
    <citation type="submission" date="2018-06" db="EMBL/GenBank/DDBJ databases">
        <authorList>
            <person name="Zhirakovskaya E."/>
        </authorList>
    </citation>
    <scope>NUCLEOTIDE SEQUENCE</scope>
</reference>
<dbReference type="GO" id="GO:0003824">
    <property type="term" value="F:catalytic activity"/>
    <property type="evidence" value="ECO:0007669"/>
    <property type="project" value="InterPro"/>
</dbReference>
<dbReference type="PANTHER" id="PTHR36306:SF1">
    <property type="entry name" value="ALPHA-AMYLASE-RELATED"/>
    <property type="match status" value="1"/>
</dbReference>
<comment type="similarity">
    <text evidence="1">Belongs to the glycosyl hydrolase 57 family.</text>
</comment>
<dbReference type="InterPro" id="IPR027291">
    <property type="entry name" value="Glyco_hydro_38_N_sf"/>
</dbReference>
<dbReference type="Pfam" id="PF03065">
    <property type="entry name" value="Glyco_hydro_57"/>
    <property type="match status" value="1"/>
</dbReference>
<dbReference type="EMBL" id="UOFZ01000067">
    <property type="protein sequence ID" value="VAX12879.1"/>
    <property type="molecule type" value="Genomic_DNA"/>
</dbReference>
<proteinExistence type="inferred from homology"/>
<dbReference type="Gene3D" id="3.20.110.10">
    <property type="entry name" value="Glycoside hydrolase 38, N terminal domain"/>
    <property type="match status" value="1"/>
</dbReference>
<evidence type="ECO:0000259" key="3">
    <source>
        <dbReference type="Pfam" id="PF03065"/>
    </source>
</evidence>
<protein>
    <submittedName>
        <fullName evidence="4">Amylopullulanase</fullName>
    </submittedName>
</protein>
<dbReference type="InterPro" id="IPR011330">
    <property type="entry name" value="Glyco_hydro/deAcase_b/a-brl"/>
</dbReference>
<name>A0A3B1B3G1_9ZZZZ</name>
<organism evidence="4">
    <name type="scientific">hydrothermal vent metagenome</name>
    <dbReference type="NCBI Taxonomy" id="652676"/>
    <lineage>
        <taxon>unclassified sequences</taxon>
        <taxon>metagenomes</taxon>
        <taxon>ecological metagenomes</taxon>
    </lineage>
</organism>
<accession>A0A3B1B3G1</accession>